<keyword evidence="3" id="KW-0012">Acyltransferase</keyword>
<dbReference type="EMBL" id="CM001744">
    <property type="protein sequence ID" value="KJB32213.1"/>
    <property type="molecule type" value="Genomic_DNA"/>
</dbReference>
<dbReference type="InterPro" id="IPR023213">
    <property type="entry name" value="CAT-like_dom_sf"/>
</dbReference>
<accession>A0A0D2PY25</accession>
<evidence type="ECO:0000313" key="6">
    <source>
        <dbReference type="Proteomes" id="UP000032304"/>
    </source>
</evidence>
<dbReference type="Proteomes" id="UP000593578">
    <property type="component" value="Unassembled WGS sequence"/>
</dbReference>
<evidence type="ECO:0000313" key="4">
    <source>
        <dbReference type="EMBL" id="KJB32213.1"/>
    </source>
</evidence>
<organism evidence="4 6">
    <name type="scientific">Gossypium raimondii</name>
    <name type="common">Peruvian cotton</name>
    <name type="synonym">Gossypium klotzschianum subsp. raimondii</name>
    <dbReference type="NCBI Taxonomy" id="29730"/>
    <lineage>
        <taxon>Eukaryota</taxon>
        <taxon>Viridiplantae</taxon>
        <taxon>Streptophyta</taxon>
        <taxon>Embryophyta</taxon>
        <taxon>Tracheophyta</taxon>
        <taxon>Spermatophyta</taxon>
        <taxon>Magnoliopsida</taxon>
        <taxon>eudicotyledons</taxon>
        <taxon>Gunneridae</taxon>
        <taxon>Pentapetalae</taxon>
        <taxon>rosids</taxon>
        <taxon>malvids</taxon>
        <taxon>Malvales</taxon>
        <taxon>Malvaceae</taxon>
        <taxon>Malvoideae</taxon>
        <taxon>Gossypium</taxon>
    </lineage>
</organism>
<evidence type="ECO:0000256" key="1">
    <source>
        <dbReference type="ARBA" id="ARBA00009861"/>
    </source>
</evidence>
<dbReference type="Proteomes" id="UP000032304">
    <property type="component" value="Chromosome 5"/>
</dbReference>
<reference evidence="5 7" key="2">
    <citation type="journal article" date="2019" name="Genome Biol. Evol.">
        <title>Insights into the evolution of the New World diploid cottons (Gossypium, subgenus Houzingenia) based on genome sequencing.</title>
        <authorList>
            <person name="Grover C.E."/>
            <person name="Arick M.A. 2nd"/>
            <person name="Thrash A."/>
            <person name="Conover J.L."/>
            <person name="Sanders W.S."/>
            <person name="Peterson D.G."/>
            <person name="Frelichowski J.E."/>
            <person name="Scheffler J.A."/>
            <person name="Scheffler B.E."/>
            <person name="Wendel J.F."/>
        </authorList>
    </citation>
    <scope>NUCLEOTIDE SEQUENCE [LARGE SCALE GENOMIC DNA]</scope>
    <source>
        <strain evidence="5">8</strain>
        <tissue evidence="5">Leaf</tissue>
    </source>
</reference>
<reference evidence="4 6" key="1">
    <citation type="journal article" date="2012" name="Nature">
        <title>Repeated polyploidization of Gossypium genomes and the evolution of spinnable cotton fibres.</title>
        <authorList>
            <person name="Paterson A.H."/>
            <person name="Wendel J.F."/>
            <person name="Gundlach H."/>
            <person name="Guo H."/>
            <person name="Jenkins J."/>
            <person name="Jin D."/>
            <person name="Llewellyn D."/>
            <person name="Showmaker K.C."/>
            <person name="Shu S."/>
            <person name="Udall J."/>
            <person name="Yoo M.J."/>
            <person name="Byers R."/>
            <person name="Chen W."/>
            <person name="Doron-Faigenboim A."/>
            <person name="Duke M.V."/>
            <person name="Gong L."/>
            <person name="Grimwood J."/>
            <person name="Grover C."/>
            <person name="Grupp K."/>
            <person name="Hu G."/>
            <person name="Lee T.H."/>
            <person name="Li J."/>
            <person name="Lin L."/>
            <person name="Liu T."/>
            <person name="Marler B.S."/>
            <person name="Page J.T."/>
            <person name="Roberts A.W."/>
            <person name="Romanel E."/>
            <person name="Sanders W.S."/>
            <person name="Szadkowski E."/>
            <person name="Tan X."/>
            <person name="Tang H."/>
            <person name="Xu C."/>
            <person name="Wang J."/>
            <person name="Wang Z."/>
            <person name="Zhang D."/>
            <person name="Zhang L."/>
            <person name="Ashrafi H."/>
            <person name="Bedon F."/>
            <person name="Bowers J.E."/>
            <person name="Brubaker C.L."/>
            <person name="Chee P.W."/>
            <person name="Das S."/>
            <person name="Gingle A.R."/>
            <person name="Haigler C.H."/>
            <person name="Harker D."/>
            <person name="Hoffmann L.V."/>
            <person name="Hovav R."/>
            <person name="Jones D.C."/>
            <person name="Lemke C."/>
            <person name="Mansoor S."/>
            <person name="ur Rahman M."/>
            <person name="Rainville L.N."/>
            <person name="Rambani A."/>
            <person name="Reddy U.K."/>
            <person name="Rong J.K."/>
            <person name="Saranga Y."/>
            <person name="Scheffler B.E."/>
            <person name="Scheffler J.A."/>
            <person name="Stelly D.M."/>
            <person name="Triplett B.A."/>
            <person name="Van Deynze A."/>
            <person name="Vaslin M.F."/>
            <person name="Waghmare V.N."/>
            <person name="Walford S.A."/>
            <person name="Wright R.J."/>
            <person name="Zaki E.A."/>
            <person name="Zhang T."/>
            <person name="Dennis E.S."/>
            <person name="Mayer K.F."/>
            <person name="Peterson D.G."/>
            <person name="Rokhsar D.S."/>
            <person name="Wang X."/>
            <person name="Schmutz J."/>
        </authorList>
    </citation>
    <scope>NUCLEOTIDE SEQUENCE [LARGE SCALE GENOMIC DNA]</scope>
</reference>
<dbReference type="EMBL" id="JABEZZ010000005">
    <property type="protein sequence ID" value="MBA0586600.1"/>
    <property type="molecule type" value="Genomic_DNA"/>
</dbReference>
<dbReference type="GO" id="GO:0016746">
    <property type="term" value="F:acyltransferase activity"/>
    <property type="evidence" value="ECO:0007669"/>
    <property type="project" value="UniProtKB-KW"/>
</dbReference>
<dbReference type="KEGG" id="gra:105795162"/>
<comment type="similarity">
    <text evidence="1">Belongs to the plant acyltransferase family.</text>
</comment>
<evidence type="ECO:0000313" key="5">
    <source>
        <dbReference type="EMBL" id="MBA0586600.1"/>
    </source>
</evidence>
<evidence type="ECO:0000256" key="3">
    <source>
        <dbReference type="ARBA" id="ARBA00023315"/>
    </source>
</evidence>
<evidence type="ECO:0000313" key="7">
    <source>
        <dbReference type="Proteomes" id="UP000593578"/>
    </source>
</evidence>
<dbReference type="OrthoDB" id="671439at2759"/>
<protein>
    <submittedName>
        <fullName evidence="4">Uncharacterized protein</fullName>
    </submittedName>
</protein>
<dbReference type="PANTHER" id="PTHR31623">
    <property type="entry name" value="F21J9.9"/>
    <property type="match status" value="1"/>
</dbReference>
<name>A0A0D2PY25_GOSRA</name>
<dbReference type="Pfam" id="PF02458">
    <property type="entry name" value="Transferase"/>
    <property type="match status" value="1"/>
</dbReference>
<dbReference type="AlphaFoldDB" id="A0A0D2PY25"/>
<reference evidence="5" key="3">
    <citation type="submission" date="2020-04" db="EMBL/GenBank/DDBJ databases">
        <authorList>
            <person name="Grover C.E."/>
            <person name="Arick M.A. II"/>
            <person name="Thrash A."/>
            <person name="Conover J.L."/>
            <person name="Sanders W.S."/>
            <person name="Peterson D.G."/>
            <person name="Scheffler J.A."/>
            <person name="Scheffler B.E."/>
            <person name="Wendel J.F."/>
        </authorList>
    </citation>
    <scope>NUCLEOTIDE SEQUENCE</scope>
    <source>
        <strain evidence="5">8</strain>
        <tissue evidence="5">Leaf</tissue>
    </source>
</reference>
<dbReference type="Gene3D" id="3.30.559.10">
    <property type="entry name" value="Chloramphenicol acetyltransferase-like domain"/>
    <property type="match status" value="2"/>
</dbReference>
<sequence>MQKMKVEVVSRKTVKPSIPTPHHLRTFNLSVLDQDVLALHYGSVMFFYPSDGDVSNVSQKSESLKNSLSKILLYFYPLAGQLKDAVTIECNDEGACFIEAKSGCQLKDLLADPDTELLKSLVPSIDPKAIRSTLACNLLVQLTSFTCGGTAVAVSVSQKFADTSSFCTFIRSWTAMSGHEYGRVELPKLVGASLLPPLDTTLISIPPPTTRNCTSKRFLFHGPQITNLKLKVAAAMGHQQHNITDAEIVLALILKCAAAAAYSHGSSSRSRQSALLNVVNLRKRMVPPLPGNTIGNLILKYAVMFDEDDVELHQLVSKMKNEFTNVCNEKVKGIKSKKGYKEIRESRKQIAQLLNGKVKDINSTYTCTNLCGYPFHEMDFGWGKPIWVTSPSNFKNMIVLLDSKWGGIEAWVTLDEVEMAMFERNNELLAVASLNPSALINYSRI</sequence>
<proteinExistence type="inferred from homology"/>
<dbReference type="PANTHER" id="PTHR31623:SF128">
    <property type="entry name" value="SALUTARIDINOL 7-O-ACETYLTRANSFERASE-LIKE"/>
    <property type="match status" value="1"/>
</dbReference>
<dbReference type="OMA" id="GHQQHNI"/>
<keyword evidence="6" id="KW-1185">Reference proteome</keyword>
<dbReference type="eggNOG" id="ENOG502R6QV">
    <property type="taxonomic scope" value="Eukaryota"/>
</dbReference>
<evidence type="ECO:0000256" key="2">
    <source>
        <dbReference type="ARBA" id="ARBA00022679"/>
    </source>
</evidence>
<dbReference type="Gramene" id="KJB32213">
    <property type="protein sequence ID" value="KJB32213"/>
    <property type="gene ID" value="B456_005G229800"/>
</dbReference>
<keyword evidence="2" id="KW-0808">Transferase</keyword>
<gene>
    <name evidence="4" type="ORF">B456_005G229800</name>
    <name evidence="5" type="ORF">Gorai_017335</name>
</gene>